<sequence>MCLVVCFDSATVTTAIPRYLAKRVAQALYNLLTILCVRHPGQVKSISARHAYSRSRPIPLASVARVYYPARLSADFNDPVYRLTRITIDQPAVVSLTVAIDLFVQQDK</sequence>
<gene>
    <name evidence="1" type="ORF">OUZ56_000714</name>
</gene>
<proteinExistence type="predicted"/>
<name>A0ABR0A196_9CRUS</name>
<comment type="caution">
    <text evidence="1">The sequence shown here is derived from an EMBL/GenBank/DDBJ whole genome shotgun (WGS) entry which is preliminary data.</text>
</comment>
<dbReference type="EMBL" id="JAOYFB010000036">
    <property type="protein sequence ID" value="KAK4018669.1"/>
    <property type="molecule type" value="Genomic_DNA"/>
</dbReference>
<protein>
    <submittedName>
        <fullName evidence="1">Uncharacterized protein</fullName>
    </submittedName>
</protein>
<evidence type="ECO:0000313" key="2">
    <source>
        <dbReference type="Proteomes" id="UP001234178"/>
    </source>
</evidence>
<evidence type="ECO:0000313" key="1">
    <source>
        <dbReference type="EMBL" id="KAK4018669.1"/>
    </source>
</evidence>
<accession>A0ABR0A196</accession>
<organism evidence="1 2">
    <name type="scientific">Daphnia magna</name>
    <dbReference type="NCBI Taxonomy" id="35525"/>
    <lineage>
        <taxon>Eukaryota</taxon>
        <taxon>Metazoa</taxon>
        <taxon>Ecdysozoa</taxon>
        <taxon>Arthropoda</taxon>
        <taxon>Crustacea</taxon>
        <taxon>Branchiopoda</taxon>
        <taxon>Diplostraca</taxon>
        <taxon>Cladocera</taxon>
        <taxon>Anomopoda</taxon>
        <taxon>Daphniidae</taxon>
        <taxon>Daphnia</taxon>
    </lineage>
</organism>
<keyword evidence="2" id="KW-1185">Reference proteome</keyword>
<reference evidence="1 2" key="1">
    <citation type="journal article" date="2023" name="Nucleic Acids Res.">
        <title>The hologenome of Daphnia magna reveals possible DNA methylation and microbiome-mediated evolution of the host genome.</title>
        <authorList>
            <person name="Chaturvedi A."/>
            <person name="Li X."/>
            <person name="Dhandapani V."/>
            <person name="Marshall H."/>
            <person name="Kissane S."/>
            <person name="Cuenca-Cambronero M."/>
            <person name="Asole G."/>
            <person name="Calvet F."/>
            <person name="Ruiz-Romero M."/>
            <person name="Marangio P."/>
            <person name="Guigo R."/>
            <person name="Rago D."/>
            <person name="Mirbahai L."/>
            <person name="Eastwood N."/>
            <person name="Colbourne J.K."/>
            <person name="Zhou J."/>
            <person name="Mallon E."/>
            <person name="Orsini L."/>
        </authorList>
    </citation>
    <scope>NUCLEOTIDE SEQUENCE [LARGE SCALE GENOMIC DNA]</scope>
    <source>
        <strain evidence="1">LRV0_1</strain>
    </source>
</reference>
<dbReference type="Proteomes" id="UP001234178">
    <property type="component" value="Unassembled WGS sequence"/>
</dbReference>